<evidence type="ECO:0000259" key="3">
    <source>
        <dbReference type="PROSITE" id="PS50835"/>
    </source>
</evidence>
<dbReference type="InterPro" id="IPR036179">
    <property type="entry name" value="Ig-like_dom_sf"/>
</dbReference>
<dbReference type="GO" id="GO:0032589">
    <property type="term" value="C:neuron projection membrane"/>
    <property type="evidence" value="ECO:0007669"/>
    <property type="project" value="TreeGrafter"/>
</dbReference>
<dbReference type="GO" id="GO:0050808">
    <property type="term" value="P:synapse organization"/>
    <property type="evidence" value="ECO:0007669"/>
    <property type="project" value="TreeGrafter"/>
</dbReference>
<dbReference type="Gene3D" id="3.10.100.10">
    <property type="entry name" value="Mannose-Binding Protein A, subunit A"/>
    <property type="match status" value="1"/>
</dbReference>
<dbReference type="CDD" id="cd00037">
    <property type="entry name" value="CLECT"/>
    <property type="match status" value="1"/>
</dbReference>
<name>A0AAV2RW03_MEGNR</name>
<dbReference type="SMART" id="SM00409">
    <property type="entry name" value="IG"/>
    <property type="match status" value="1"/>
</dbReference>
<keyword evidence="1" id="KW-1015">Disulfide bond</keyword>
<dbReference type="EMBL" id="CAXKWB010032970">
    <property type="protein sequence ID" value="CAL4142107.1"/>
    <property type="molecule type" value="Genomic_DNA"/>
</dbReference>
<dbReference type="InterPro" id="IPR018378">
    <property type="entry name" value="C-type_lectin_CS"/>
</dbReference>
<dbReference type="SUPFAM" id="SSF48726">
    <property type="entry name" value="Immunoglobulin"/>
    <property type="match status" value="1"/>
</dbReference>
<feature type="domain" description="C-type lectin" evidence="2">
    <location>
        <begin position="1"/>
        <end position="68"/>
    </location>
</feature>
<proteinExistence type="predicted"/>
<comment type="caution">
    <text evidence="4">The sequence shown here is derived from an EMBL/GenBank/DDBJ whole genome shotgun (WGS) entry which is preliminary data.</text>
</comment>
<dbReference type="InterPro" id="IPR037448">
    <property type="entry name" value="Zig-8"/>
</dbReference>
<feature type="domain" description="Ig-like" evidence="3">
    <location>
        <begin position="70"/>
        <end position="173"/>
    </location>
</feature>
<evidence type="ECO:0008006" key="6">
    <source>
        <dbReference type="Google" id="ProtNLM"/>
    </source>
</evidence>
<dbReference type="InterPro" id="IPR007110">
    <property type="entry name" value="Ig-like_dom"/>
</dbReference>
<feature type="non-terminal residue" evidence="4">
    <location>
        <position position="1"/>
    </location>
</feature>
<keyword evidence="5" id="KW-1185">Reference proteome</keyword>
<dbReference type="PROSITE" id="PS50041">
    <property type="entry name" value="C_TYPE_LECTIN_2"/>
    <property type="match status" value="1"/>
</dbReference>
<organism evidence="4 5">
    <name type="scientific">Meganyctiphanes norvegica</name>
    <name type="common">Northern krill</name>
    <name type="synonym">Thysanopoda norvegica</name>
    <dbReference type="NCBI Taxonomy" id="48144"/>
    <lineage>
        <taxon>Eukaryota</taxon>
        <taxon>Metazoa</taxon>
        <taxon>Ecdysozoa</taxon>
        <taxon>Arthropoda</taxon>
        <taxon>Crustacea</taxon>
        <taxon>Multicrustacea</taxon>
        <taxon>Malacostraca</taxon>
        <taxon>Eumalacostraca</taxon>
        <taxon>Eucarida</taxon>
        <taxon>Euphausiacea</taxon>
        <taxon>Euphausiidae</taxon>
        <taxon>Meganyctiphanes</taxon>
    </lineage>
</organism>
<dbReference type="InterPro" id="IPR003599">
    <property type="entry name" value="Ig_sub"/>
</dbReference>
<dbReference type="InterPro" id="IPR016187">
    <property type="entry name" value="CTDL_fold"/>
</dbReference>
<dbReference type="CDD" id="cd00096">
    <property type="entry name" value="Ig"/>
    <property type="match status" value="1"/>
</dbReference>
<dbReference type="AlphaFoldDB" id="A0AAV2RW03"/>
<dbReference type="Pfam" id="PF00059">
    <property type="entry name" value="Lectin_C"/>
    <property type="match status" value="1"/>
</dbReference>
<evidence type="ECO:0000313" key="5">
    <source>
        <dbReference type="Proteomes" id="UP001497623"/>
    </source>
</evidence>
<dbReference type="PROSITE" id="PS00615">
    <property type="entry name" value="C_TYPE_LECTIN_1"/>
    <property type="match status" value="1"/>
</dbReference>
<evidence type="ECO:0000256" key="1">
    <source>
        <dbReference type="ARBA" id="ARBA00023157"/>
    </source>
</evidence>
<evidence type="ECO:0000259" key="2">
    <source>
        <dbReference type="PROSITE" id="PS50041"/>
    </source>
</evidence>
<dbReference type="PANTHER" id="PTHR23279:SF37">
    <property type="entry name" value="DEFECTIVE PROBOSCIS EXTENSION RESPONSE 13, ISOFORM B"/>
    <property type="match status" value="1"/>
</dbReference>
<evidence type="ECO:0000313" key="4">
    <source>
        <dbReference type="EMBL" id="CAL4142107.1"/>
    </source>
</evidence>
<dbReference type="InterPro" id="IPR016186">
    <property type="entry name" value="C-type_lectin-like/link_sf"/>
</dbReference>
<dbReference type="PANTHER" id="PTHR23279">
    <property type="entry name" value="DEFECTIVE PROBOSCIS EXTENSION RESPONSE DPR -RELATED"/>
    <property type="match status" value="1"/>
</dbReference>
<dbReference type="Proteomes" id="UP001497623">
    <property type="component" value="Unassembled WGS sequence"/>
</dbReference>
<sequence length="200" mass="22560">VAGSYWLGGTDFESEGQWRWLSGDPVTADGWREFQAIGAWENCLVLNSHRRPHLKDYFCDNHRKFICEIPRVNIPGPEERYIASGSQFTIKCVITPFMQEGNYVFWYHNEVPLLISDQNRGLWDAVRDTQTVTTQKQTGITTVVSELTFDPADIDHSGNYTCVTRGLLPASVTLYILNDPVALNKTASNKMHGLPGPRAL</sequence>
<dbReference type="SUPFAM" id="SSF56436">
    <property type="entry name" value="C-type lectin-like"/>
    <property type="match status" value="1"/>
</dbReference>
<dbReference type="InterPro" id="IPR013783">
    <property type="entry name" value="Ig-like_fold"/>
</dbReference>
<dbReference type="PROSITE" id="PS50835">
    <property type="entry name" value="IG_LIKE"/>
    <property type="match status" value="1"/>
</dbReference>
<dbReference type="Gene3D" id="2.60.40.10">
    <property type="entry name" value="Immunoglobulins"/>
    <property type="match status" value="1"/>
</dbReference>
<gene>
    <name evidence="4" type="ORF">MNOR_LOCUS29025</name>
</gene>
<reference evidence="4 5" key="1">
    <citation type="submission" date="2024-05" db="EMBL/GenBank/DDBJ databases">
        <authorList>
            <person name="Wallberg A."/>
        </authorList>
    </citation>
    <scope>NUCLEOTIDE SEQUENCE [LARGE SCALE GENOMIC DNA]</scope>
</reference>
<dbReference type="InterPro" id="IPR001304">
    <property type="entry name" value="C-type_lectin-like"/>
</dbReference>
<accession>A0AAV2RW03</accession>
<protein>
    <recommendedName>
        <fullName evidence="6">Ig-like domain-containing protein</fullName>
    </recommendedName>
</protein>